<dbReference type="Proteomes" id="UP000775213">
    <property type="component" value="Unassembled WGS sequence"/>
</dbReference>
<dbReference type="Gene3D" id="3.30.40.10">
    <property type="entry name" value="Zinc/RING finger domain, C3HC4 (zinc finger)"/>
    <property type="match status" value="1"/>
</dbReference>
<feature type="domain" description="RING-type" evidence="6">
    <location>
        <begin position="228"/>
        <end position="266"/>
    </location>
</feature>
<keyword evidence="8" id="KW-1185">Reference proteome</keyword>
<keyword evidence="2 4" id="KW-0863">Zinc-finger</keyword>
<dbReference type="SUPFAM" id="SSF57850">
    <property type="entry name" value="RING/U-box"/>
    <property type="match status" value="1"/>
</dbReference>
<dbReference type="AlphaFoldDB" id="A0AAV7FYC4"/>
<keyword evidence="1" id="KW-0479">Metal-binding</keyword>
<dbReference type="Pfam" id="PF13920">
    <property type="entry name" value="zf-C3HC4_3"/>
    <property type="match status" value="1"/>
</dbReference>
<dbReference type="GO" id="GO:0061630">
    <property type="term" value="F:ubiquitin protein ligase activity"/>
    <property type="evidence" value="ECO:0007669"/>
    <property type="project" value="TreeGrafter"/>
</dbReference>
<sequence length="341" mass="37378">MGRKKSVSGLPAGRESSTGLDSAGAEDGFPGEAGFIFKAASLPVYVASGLPREFLCQSNAQAEEGETRKGKVVLGPPMRNSVGDSLKSLLADIELANTLASELQNKDGTYLQMMMSYSPAAKHFLCIAKWADCSLGVALGLAGAFGLLRVLICESRVDGRGAKSKCVKKASIKEFYSVIFPSLIQMQKGITLIEDYNRMTLCIERGRKIADAERRQFSELDIERDEECGICMELNGKIVIPNCCHAMCFKCYSNWNSIQQSCPFCRESLSKVKPDDLWVYTDDRDIVDLAKVTTDDLKRLYLYIDKLPSMGGPSANTVLNVDDSLEKSSSTNRLILSTNLN</sequence>
<name>A0AAV7FYC4_DENCH</name>
<dbReference type="SMART" id="SM00184">
    <property type="entry name" value="RING"/>
    <property type="match status" value="1"/>
</dbReference>
<gene>
    <name evidence="7" type="ORF">IEQ34_022188</name>
</gene>
<organism evidence="7 8">
    <name type="scientific">Dendrobium chrysotoxum</name>
    <name type="common">Orchid</name>
    <dbReference type="NCBI Taxonomy" id="161865"/>
    <lineage>
        <taxon>Eukaryota</taxon>
        <taxon>Viridiplantae</taxon>
        <taxon>Streptophyta</taxon>
        <taxon>Embryophyta</taxon>
        <taxon>Tracheophyta</taxon>
        <taxon>Spermatophyta</taxon>
        <taxon>Magnoliopsida</taxon>
        <taxon>Liliopsida</taxon>
        <taxon>Asparagales</taxon>
        <taxon>Orchidaceae</taxon>
        <taxon>Epidendroideae</taxon>
        <taxon>Malaxideae</taxon>
        <taxon>Dendrobiinae</taxon>
        <taxon>Dendrobium</taxon>
    </lineage>
</organism>
<dbReference type="GO" id="GO:0008270">
    <property type="term" value="F:zinc ion binding"/>
    <property type="evidence" value="ECO:0007669"/>
    <property type="project" value="UniProtKB-KW"/>
</dbReference>
<evidence type="ECO:0000256" key="2">
    <source>
        <dbReference type="ARBA" id="ARBA00022771"/>
    </source>
</evidence>
<comment type="caution">
    <text evidence="7">The sequence shown here is derived from an EMBL/GenBank/DDBJ whole genome shotgun (WGS) entry which is preliminary data.</text>
</comment>
<evidence type="ECO:0000313" key="8">
    <source>
        <dbReference type="Proteomes" id="UP000775213"/>
    </source>
</evidence>
<dbReference type="InterPro" id="IPR017907">
    <property type="entry name" value="Znf_RING_CS"/>
</dbReference>
<dbReference type="PROSITE" id="PS50089">
    <property type="entry name" value="ZF_RING_2"/>
    <property type="match status" value="1"/>
</dbReference>
<evidence type="ECO:0000313" key="7">
    <source>
        <dbReference type="EMBL" id="KAH0448388.1"/>
    </source>
</evidence>
<reference evidence="7 8" key="1">
    <citation type="journal article" date="2021" name="Hortic Res">
        <title>Chromosome-scale assembly of the Dendrobium chrysotoxum genome enhances the understanding of orchid evolution.</title>
        <authorList>
            <person name="Zhang Y."/>
            <person name="Zhang G.Q."/>
            <person name="Zhang D."/>
            <person name="Liu X.D."/>
            <person name="Xu X.Y."/>
            <person name="Sun W.H."/>
            <person name="Yu X."/>
            <person name="Zhu X."/>
            <person name="Wang Z.W."/>
            <person name="Zhao X."/>
            <person name="Zhong W.Y."/>
            <person name="Chen H."/>
            <person name="Yin W.L."/>
            <person name="Huang T."/>
            <person name="Niu S.C."/>
            <person name="Liu Z.J."/>
        </authorList>
    </citation>
    <scope>NUCLEOTIDE SEQUENCE [LARGE SCALE GENOMIC DNA]</scope>
    <source>
        <strain evidence="7">Lindl</strain>
    </source>
</reference>
<evidence type="ECO:0000256" key="1">
    <source>
        <dbReference type="ARBA" id="ARBA00022723"/>
    </source>
</evidence>
<dbReference type="PROSITE" id="PS00518">
    <property type="entry name" value="ZF_RING_1"/>
    <property type="match status" value="1"/>
</dbReference>
<dbReference type="PANTHER" id="PTHR15315">
    <property type="entry name" value="RING FINGER PROTEIN 41, 151"/>
    <property type="match status" value="1"/>
</dbReference>
<feature type="region of interest" description="Disordered" evidence="5">
    <location>
        <begin position="1"/>
        <end position="24"/>
    </location>
</feature>
<evidence type="ECO:0000259" key="6">
    <source>
        <dbReference type="PROSITE" id="PS50089"/>
    </source>
</evidence>
<dbReference type="InterPro" id="IPR013083">
    <property type="entry name" value="Znf_RING/FYVE/PHD"/>
</dbReference>
<dbReference type="InterPro" id="IPR001841">
    <property type="entry name" value="Znf_RING"/>
</dbReference>
<dbReference type="GO" id="GO:0016567">
    <property type="term" value="P:protein ubiquitination"/>
    <property type="evidence" value="ECO:0007669"/>
    <property type="project" value="TreeGrafter"/>
</dbReference>
<dbReference type="PANTHER" id="PTHR15315:SF102">
    <property type="entry name" value="RING-TYPE DOMAIN-CONTAINING PROTEIN"/>
    <property type="match status" value="1"/>
</dbReference>
<protein>
    <recommendedName>
        <fullName evidence="6">RING-type domain-containing protein</fullName>
    </recommendedName>
</protein>
<evidence type="ECO:0000256" key="5">
    <source>
        <dbReference type="SAM" id="MobiDB-lite"/>
    </source>
</evidence>
<evidence type="ECO:0000256" key="3">
    <source>
        <dbReference type="ARBA" id="ARBA00022833"/>
    </source>
</evidence>
<accession>A0AAV7FYC4</accession>
<proteinExistence type="predicted"/>
<dbReference type="EMBL" id="JAGFBR010000019">
    <property type="protein sequence ID" value="KAH0448388.1"/>
    <property type="molecule type" value="Genomic_DNA"/>
</dbReference>
<evidence type="ECO:0000256" key="4">
    <source>
        <dbReference type="PROSITE-ProRule" id="PRU00175"/>
    </source>
</evidence>
<keyword evidence="3" id="KW-0862">Zinc</keyword>